<dbReference type="Proteomes" id="UP000434172">
    <property type="component" value="Unassembled WGS sequence"/>
</dbReference>
<evidence type="ECO:0000256" key="1">
    <source>
        <dbReference type="SAM" id="MobiDB-lite"/>
    </source>
</evidence>
<feature type="region of interest" description="Disordered" evidence="1">
    <location>
        <begin position="1"/>
        <end position="20"/>
    </location>
</feature>
<reference evidence="2 3" key="1">
    <citation type="submission" date="2019-12" db="EMBL/GenBank/DDBJ databases">
        <title>A genome sequence resource for the geographically widespread anthracnose pathogen Colletotrichum asianum.</title>
        <authorList>
            <person name="Meng Y."/>
        </authorList>
    </citation>
    <scope>NUCLEOTIDE SEQUENCE [LARGE SCALE GENOMIC DNA]</scope>
    <source>
        <strain evidence="2 3">ICMP 18580</strain>
    </source>
</reference>
<dbReference type="EMBL" id="WOWK01000125">
    <property type="protein sequence ID" value="KAF0317674.1"/>
    <property type="molecule type" value="Genomic_DNA"/>
</dbReference>
<sequence>MAWTIPFRNTSKKSPGPQSIAVGHVNPAKLAEKLRTTFIANSFDVELVHNTYSIRASRHLTTAEIEACK</sequence>
<proteinExistence type="predicted"/>
<evidence type="ECO:0000313" key="3">
    <source>
        <dbReference type="Proteomes" id="UP000434172"/>
    </source>
</evidence>
<accession>A0A8H3VZA9</accession>
<dbReference type="OrthoDB" id="3761882at2759"/>
<gene>
    <name evidence="2" type="ORF">GQ607_015093</name>
</gene>
<name>A0A8H3VZA9_9PEZI</name>
<evidence type="ECO:0000313" key="2">
    <source>
        <dbReference type="EMBL" id="KAF0317674.1"/>
    </source>
</evidence>
<dbReference type="AlphaFoldDB" id="A0A8H3VZA9"/>
<keyword evidence="3" id="KW-1185">Reference proteome</keyword>
<protein>
    <submittedName>
        <fullName evidence="2">Uncharacterized protein</fullName>
    </submittedName>
</protein>
<comment type="caution">
    <text evidence="2">The sequence shown here is derived from an EMBL/GenBank/DDBJ whole genome shotgun (WGS) entry which is preliminary data.</text>
</comment>
<organism evidence="2 3">
    <name type="scientific">Colletotrichum asianum</name>
    <dbReference type="NCBI Taxonomy" id="702518"/>
    <lineage>
        <taxon>Eukaryota</taxon>
        <taxon>Fungi</taxon>
        <taxon>Dikarya</taxon>
        <taxon>Ascomycota</taxon>
        <taxon>Pezizomycotina</taxon>
        <taxon>Sordariomycetes</taxon>
        <taxon>Hypocreomycetidae</taxon>
        <taxon>Glomerellales</taxon>
        <taxon>Glomerellaceae</taxon>
        <taxon>Colletotrichum</taxon>
        <taxon>Colletotrichum gloeosporioides species complex</taxon>
    </lineage>
</organism>
<feature type="compositionally biased region" description="Polar residues" evidence="1">
    <location>
        <begin position="7"/>
        <end position="17"/>
    </location>
</feature>